<dbReference type="AlphaFoldDB" id="A0A093VNA6"/>
<keyword evidence="1" id="KW-0812">Transmembrane</keyword>
<keyword evidence="1" id="KW-1133">Transmembrane helix</keyword>
<proteinExistence type="predicted"/>
<geneLocation type="plasmid" evidence="5">
    <name>pDB2</name>
</geneLocation>
<keyword evidence="1" id="KW-0472">Membrane</keyword>
<evidence type="ECO:0000313" key="3">
    <source>
        <dbReference type="EMBL" id="AIW54928.1"/>
    </source>
</evidence>
<name>A0A093VNA6_CLOBO</name>
<keyword evidence="5" id="KW-0614">Plasmid</keyword>
<dbReference type="EMBL" id="KJ776579">
    <property type="protein sequence ID" value="AIW54679.1"/>
    <property type="molecule type" value="Genomic_DNA"/>
</dbReference>
<evidence type="ECO:0000256" key="1">
    <source>
        <dbReference type="SAM" id="Phobius"/>
    </source>
</evidence>
<organism evidence="5">
    <name type="scientific">Clostridium botulinum</name>
    <dbReference type="NCBI Taxonomy" id="1491"/>
    <lineage>
        <taxon>Bacteria</taxon>
        <taxon>Bacillati</taxon>
        <taxon>Bacillota</taxon>
        <taxon>Clostridia</taxon>
        <taxon>Eubacteriales</taxon>
        <taxon>Clostridiaceae</taxon>
        <taxon>Clostridium</taxon>
    </lineage>
</organism>
<evidence type="ECO:0000313" key="2">
    <source>
        <dbReference type="EMBL" id="AIW54679.1"/>
    </source>
</evidence>
<sequence length="61" mass="7038">MLISVLIAAIPIFLILNRNYIYKAKLFESIKGVIKYAMFLSILFFIGFFVGNCNTILEIFK</sequence>
<dbReference type="PATRIC" id="fig|1491.408.peg.56"/>
<evidence type="ECO:0000313" key="5">
    <source>
        <dbReference type="EMBL" id="AIW55038.1"/>
    </source>
</evidence>
<dbReference type="EMBL" id="KJ776585">
    <property type="protein sequence ID" value="AIW55038.1"/>
    <property type="molecule type" value="Genomic_DNA"/>
</dbReference>
<reference evidence="5" key="1">
    <citation type="journal article" date="2014" name="Genome Biol. Evol.">
        <title>Three classes of plasmid (47-63 kb) carry the type B neurotoxin gene cluster of group II Clostridium botulinum.</title>
        <authorList>
            <person name="Carter A.T."/>
            <person name="Austin J.W."/>
            <person name="Weedmark K.A."/>
            <person name="Corbett C."/>
            <person name="Peck M.W."/>
        </authorList>
    </citation>
    <scope>NUCLEOTIDE SEQUENCE</scope>
    <source>
        <strain evidence="5">DB2</strain>
        <strain evidence="2">KapchunkaB2</strain>
        <strain evidence="3">KapchunkaB3</strain>
        <strain evidence="4">KapchunkaB8</strain>
        <plasmid evidence="5">pDB2</plasmid>
        <plasmid evidence="2">pKAPB2</plasmid>
        <plasmid evidence="3">pKAPB3</plasmid>
        <plasmid evidence="4">pKAPB8</plasmid>
    </source>
</reference>
<protein>
    <submittedName>
        <fullName evidence="5">Uncharacterized protein</fullName>
    </submittedName>
</protein>
<geneLocation type="plasmid" evidence="2">
    <name>pKAPB2</name>
</geneLocation>
<accession>A0A093VNA6</accession>
<dbReference type="EMBL" id="KJ776583">
    <property type="protein sequence ID" value="AIW54928.1"/>
    <property type="molecule type" value="Genomic_DNA"/>
</dbReference>
<feature type="transmembrane region" description="Helical" evidence="1">
    <location>
        <begin position="33"/>
        <end position="57"/>
    </location>
</feature>
<dbReference type="EMBL" id="KJ776584">
    <property type="protein sequence ID" value="AIW54983.1"/>
    <property type="molecule type" value="Genomic_DNA"/>
</dbReference>
<geneLocation type="plasmid" evidence="4">
    <name>pKAPB8</name>
</geneLocation>
<geneLocation type="plasmid" evidence="3">
    <name>pKAPB3</name>
</geneLocation>
<evidence type="ECO:0000313" key="4">
    <source>
        <dbReference type="EMBL" id="AIW54983.1"/>
    </source>
</evidence>